<reference evidence="3 4" key="1">
    <citation type="submission" date="2020-08" db="EMBL/GenBank/DDBJ databases">
        <title>Genome public.</title>
        <authorList>
            <person name="Liu C."/>
            <person name="Sun Q."/>
        </authorList>
    </citation>
    <scope>NUCLEOTIDE SEQUENCE [LARGE SCALE GENOMIC DNA]</scope>
    <source>
        <strain evidence="3 4">NSJ-56</strain>
    </source>
</reference>
<accession>A0ABR7D1X7</accession>
<feature type="transmembrane region" description="Helical" evidence="2">
    <location>
        <begin position="6"/>
        <end position="24"/>
    </location>
</feature>
<keyword evidence="4" id="KW-1185">Reference proteome</keyword>
<keyword evidence="2" id="KW-0472">Membrane</keyword>
<comment type="caution">
    <text evidence="3">The sequence shown here is derived from an EMBL/GenBank/DDBJ whole genome shotgun (WGS) entry which is preliminary data.</text>
</comment>
<dbReference type="EMBL" id="JACOOH010000005">
    <property type="protein sequence ID" value="MBC5621938.1"/>
    <property type="molecule type" value="Genomic_DNA"/>
</dbReference>
<dbReference type="RefSeq" id="WP_186976354.1">
    <property type="nucleotide sequence ID" value="NZ_JACOOH010000005.1"/>
</dbReference>
<organism evidence="3 4">
    <name type="scientific">Butyricimonas hominis</name>
    <dbReference type="NCBI Taxonomy" id="2763032"/>
    <lineage>
        <taxon>Bacteria</taxon>
        <taxon>Pseudomonadati</taxon>
        <taxon>Bacteroidota</taxon>
        <taxon>Bacteroidia</taxon>
        <taxon>Bacteroidales</taxon>
        <taxon>Odoribacteraceae</taxon>
        <taxon>Butyricimonas</taxon>
    </lineage>
</organism>
<evidence type="ECO:0000256" key="1">
    <source>
        <dbReference type="SAM" id="Coils"/>
    </source>
</evidence>
<evidence type="ECO:0000256" key="2">
    <source>
        <dbReference type="SAM" id="Phobius"/>
    </source>
</evidence>
<feature type="coiled-coil region" evidence="1">
    <location>
        <begin position="263"/>
        <end position="290"/>
    </location>
</feature>
<proteinExistence type="predicted"/>
<feature type="transmembrane region" description="Helical" evidence="2">
    <location>
        <begin position="70"/>
        <end position="87"/>
    </location>
</feature>
<keyword evidence="1" id="KW-0175">Coiled coil</keyword>
<keyword evidence="2" id="KW-1133">Transmembrane helix</keyword>
<gene>
    <name evidence="3" type="ORF">H8S64_12595</name>
</gene>
<dbReference type="Proteomes" id="UP000646484">
    <property type="component" value="Unassembled WGS sequence"/>
</dbReference>
<evidence type="ECO:0000313" key="3">
    <source>
        <dbReference type="EMBL" id="MBC5621938.1"/>
    </source>
</evidence>
<feature type="transmembrane region" description="Helical" evidence="2">
    <location>
        <begin position="31"/>
        <end position="50"/>
    </location>
</feature>
<name>A0ABR7D1X7_9BACT</name>
<evidence type="ECO:0000313" key="4">
    <source>
        <dbReference type="Proteomes" id="UP000646484"/>
    </source>
</evidence>
<protein>
    <recommendedName>
        <fullName evidence="5">MotA/TolQ/ExbB proton channel domain-containing protein</fullName>
    </recommendedName>
</protein>
<keyword evidence="2" id="KW-0812">Transmembrane</keyword>
<sequence>MSDYISIISSLAIFLFPYIGRKWFNIQLLSSTVVSLGLLGTFGGIMYGLWLFNVEQIDLSIPQLLEGLKTAFLTSIAGMLASLLLKLTPTVYGMKKEEEHQEEFTDKQLFELLGNIEKNTKTADSNELIQVIKQSNEHLGDNFQSLNDNLLKITSRELSLNTEALTETLQMVIARLDNKVSEQINQTILKIHDIQEQQLQYMAHAQEFTQTMQEQLRDTLLKLEETNKNIETFLGKTNNMNMKQSHAFMEQVSSFGDFIKGSEQQMNSQLTRMEEKYERELTELEKFTKTLMTIVKKLSTDHDTLYKKMNDSE</sequence>
<evidence type="ECO:0008006" key="5">
    <source>
        <dbReference type="Google" id="ProtNLM"/>
    </source>
</evidence>